<evidence type="ECO:0000256" key="7">
    <source>
        <dbReference type="ARBA" id="ARBA00023274"/>
    </source>
</evidence>
<keyword evidence="5" id="KW-0694">RNA-binding</keyword>
<reference evidence="8 9" key="1">
    <citation type="journal article" date="2021" name="Sci. Rep.">
        <title>Genome sequencing of the multicellular alga Astrephomene provides insights into convergent evolution of germ-soma differentiation.</title>
        <authorList>
            <person name="Yamashita S."/>
            <person name="Yamamoto K."/>
            <person name="Matsuzaki R."/>
            <person name="Suzuki S."/>
            <person name="Yamaguchi H."/>
            <person name="Hirooka S."/>
            <person name="Minakuchi Y."/>
            <person name="Miyagishima S."/>
            <person name="Kawachi M."/>
            <person name="Toyoda A."/>
            <person name="Nozaki H."/>
        </authorList>
    </citation>
    <scope>NUCLEOTIDE SEQUENCE [LARGE SCALE GENOMIC DNA]</scope>
    <source>
        <strain evidence="8 9">NIES-4017</strain>
    </source>
</reference>
<comment type="caution">
    <text evidence="8">The sequence shown here is derived from an EMBL/GenBank/DDBJ whole genome shotgun (WGS) entry which is preliminary data.</text>
</comment>
<dbReference type="GO" id="GO:0003735">
    <property type="term" value="F:structural constituent of ribosome"/>
    <property type="evidence" value="ECO:0007669"/>
    <property type="project" value="InterPro"/>
</dbReference>
<organism evidence="8 9">
    <name type="scientific">Astrephomene gubernaculifera</name>
    <dbReference type="NCBI Taxonomy" id="47775"/>
    <lineage>
        <taxon>Eukaryota</taxon>
        <taxon>Viridiplantae</taxon>
        <taxon>Chlorophyta</taxon>
        <taxon>core chlorophytes</taxon>
        <taxon>Chlorophyceae</taxon>
        <taxon>CS clade</taxon>
        <taxon>Chlamydomonadales</taxon>
        <taxon>Astrephomenaceae</taxon>
        <taxon>Astrephomene</taxon>
    </lineage>
</organism>
<evidence type="ECO:0000256" key="1">
    <source>
        <dbReference type="ARBA" id="ARBA00004474"/>
    </source>
</evidence>
<keyword evidence="9" id="KW-1185">Reference proteome</keyword>
<dbReference type="GO" id="GO:0009536">
    <property type="term" value="C:plastid"/>
    <property type="evidence" value="ECO:0007669"/>
    <property type="project" value="UniProtKB-SubCell"/>
</dbReference>
<dbReference type="NCBIfam" id="TIGR00061">
    <property type="entry name" value="L21"/>
    <property type="match status" value="1"/>
</dbReference>
<keyword evidence="3" id="KW-0934">Plastid</keyword>
<proteinExistence type="inferred from homology"/>
<gene>
    <name evidence="8" type="ORF">Agub_g14626</name>
</gene>
<dbReference type="GO" id="GO:0019843">
    <property type="term" value="F:rRNA binding"/>
    <property type="evidence" value="ECO:0007669"/>
    <property type="project" value="UniProtKB-KW"/>
</dbReference>
<dbReference type="EMBL" id="BMAR01000058">
    <property type="protein sequence ID" value="GFR52113.1"/>
    <property type="molecule type" value="Genomic_DNA"/>
</dbReference>
<dbReference type="GO" id="GO:0006412">
    <property type="term" value="P:translation"/>
    <property type="evidence" value="ECO:0007669"/>
    <property type="project" value="InterPro"/>
</dbReference>
<evidence type="ECO:0000256" key="5">
    <source>
        <dbReference type="ARBA" id="ARBA00022884"/>
    </source>
</evidence>
<dbReference type="AlphaFoldDB" id="A0AAD3HT27"/>
<accession>A0AAD3HT27</accession>
<dbReference type="PANTHER" id="PTHR21349:SF7">
    <property type="entry name" value="LARGE RIBOSOMAL SUBUNIT PROTEIN BL21C"/>
    <property type="match status" value="1"/>
</dbReference>
<dbReference type="PANTHER" id="PTHR21349">
    <property type="entry name" value="50S RIBOSOMAL PROTEIN L21"/>
    <property type="match status" value="1"/>
</dbReference>
<keyword evidence="6" id="KW-0689">Ribosomal protein</keyword>
<comment type="similarity">
    <text evidence="2">Belongs to the bacterial ribosomal protein bL21 family.</text>
</comment>
<dbReference type="HAMAP" id="MF_01363">
    <property type="entry name" value="Ribosomal_bL21"/>
    <property type="match status" value="1"/>
</dbReference>
<keyword evidence="7" id="KW-0687">Ribonucleoprotein</keyword>
<dbReference type="GO" id="GO:0005762">
    <property type="term" value="C:mitochondrial large ribosomal subunit"/>
    <property type="evidence" value="ECO:0007669"/>
    <property type="project" value="TreeGrafter"/>
</dbReference>
<evidence type="ECO:0000256" key="6">
    <source>
        <dbReference type="ARBA" id="ARBA00022980"/>
    </source>
</evidence>
<dbReference type="Pfam" id="PF00829">
    <property type="entry name" value="Ribosomal_L21p"/>
    <property type="match status" value="1"/>
</dbReference>
<sequence length="187" mass="20723">MFGSFPYKKMALANSLARKAGTATSRPVPFTSRVSVAAKARVALPVPSFNRQNQQIVCQAAAVDVAEKPQKLHPSPLSIAPPSTYAIVEIGGTQMFVEPGKWYTCNRLKADVGSKIQFGRVLALKHDGKLTVGKPYLSDVAVEAEIIEEFRGPKVIVYKMQPKKHYRRKQGHRQELSKFMVTKIEAQ</sequence>
<dbReference type="PROSITE" id="PS01169">
    <property type="entry name" value="RIBOSOMAL_L21"/>
    <property type="match status" value="1"/>
</dbReference>
<dbReference type="InterPro" id="IPR001787">
    <property type="entry name" value="Ribosomal_bL21"/>
</dbReference>
<evidence type="ECO:0008006" key="10">
    <source>
        <dbReference type="Google" id="ProtNLM"/>
    </source>
</evidence>
<dbReference type="Proteomes" id="UP001054857">
    <property type="component" value="Unassembled WGS sequence"/>
</dbReference>
<evidence type="ECO:0000256" key="3">
    <source>
        <dbReference type="ARBA" id="ARBA00022640"/>
    </source>
</evidence>
<dbReference type="InterPro" id="IPR036164">
    <property type="entry name" value="bL21-like_sf"/>
</dbReference>
<comment type="subcellular location">
    <subcellularLocation>
        <location evidence="1">Plastid</location>
    </subcellularLocation>
</comment>
<protein>
    <recommendedName>
        <fullName evidence="10">50S ribosomal protein L21, chloroplastic</fullName>
    </recommendedName>
</protein>
<evidence type="ECO:0000256" key="2">
    <source>
        <dbReference type="ARBA" id="ARBA00008563"/>
    </source>
</evidence>
<name>A0AAD3HT27_9CHLO</name>
<dbReference type="InterPro" id="IPR028909">
    <property type="entry name" value="bL21-like"/>
</dbReference>
<evidence type="ECO:0000313" key="9">
    <source>
        <dbReference type="Proteomes" id="UP001054857"/>
    </source>
</evidence>
<dbReference type="SUPFAM" id="SSF141091">
    <property type="entry name" value="L21p-like"/>
    <property type="match status" value="1"/>
</dbReference>
<dbReference type="InterPro" id="IPR018258">
    <property type="entry name" value="Ribosomal_bL21_CS"/>
</dbReference>
<keyword evidence="4" id="KW-0699">rRNA-binding</keyword>
<evidence type="ECO:0000313" key="8">
    <source>
        <dbReference type="EMBL" id="GFR52113.1"/>
    </source>
</evidence>
<evidence type="ECO:0000256" key="4">
    <source>
        <dbReference type="ARBA" id="ARBA00022730"/>
    </source>
</evidence>